<sequence>MSTSERLTWETCPSCGRCAAVGWRGGIPLEVDCPGGCAVGAEVFARRTPRTGDLPSSAARWTAAARTWA</sequence>
<dbReference type="EMBL" id="FOIE01000001">
    <property type="protein sequence ID" value="SES69408.1"/>
    <property type="molecule type" value="Genomic_DNA"/>
</dbReference>
<evidence type="ECO:0000313" key="1">
    <source>
        <dbReference type="EMBL" id="SES69408.1"/>
    </source>
</evidence>
<name>A0A1H9YK39_9ACTN</name>
<dbReference type="OrthoDB" id="5195228at2"/>
<proteinExistence type="predicted"/>
<protein>
    <submittedName>
        <fullName evidence="1">Uncharacterized protein</fullName>
    </submittedName>
</protein>
<gene>
    <name evidence="1" type="ORF">SAMN04488546_0154</name>
</gene>
<dbReference type="RefSeq" id="WP_091437645.1">
    <property type="nucleotide sequence ID" value="NZ_FOIE01000001.1"/>
</dbReference>
<keyword evidence="2" id="KW-1185">Reference proteome</keyword>
<dbReference type="Proteomes" id="UP000198507">
    <property type="component" value="Unassembled WGS sequence"/>
</dbReference>
<accession>A0A1H9YK39</accession>
<reference evidence="2" key="1">
    <citation type="submission" date="2016-10" db="EMBL/GenBank/DDBJ databases">
        <authorList>
            <person name="Varghese N."/>
            <person name="Submissions S."/>
        </authorList>
    </citation>
    <scope>NUCLEOTIDE SEQUENCE [LARGE SCALE GENOMIC DNA]</scope>
    <source>
        <strain evidence="2">DSM 44209</strain>
    </source>
</reference>
<organism evidence="1 2">
    <name type="scientific">Geodermatophilus poikilotrophus</name>
    <dbReference type="NCBI Taxonomy" id="1333667"/>
    <lineage>
        <taxon>Bacteria</taxon>
        <taxon>Bacillati</taxon>
        <taxon>Actinomycetota</taxon>
        <taxon>Actinomycetes</taxon>
        <taxon>Geodermatophilales</taxon>
        <taxon>Geodermatophilaceae</taxon>
        <taxon>Geodermatophilus</taxon>
    </lineage>
</organism>
<evidence type="ECO:0000313" key="2">
    <source>
        <dbReference type="Proteomes" id="UP000198507"/>
    </source>
</evidence>
<dbReference type="AlphaFoldDB" id="A0A1H9YK39"/>